<feature type="region of interest" description="Disordered" evidence="1">
    <location>
        <begin position="1"/>
        <end position="25"/>
    </location>
</feature>
<dbReference type="EMBL" id="PGOL01044613">
    <property type="protein sequence ID" value="PKH69521.1"/>
    <property type="molecule type" value="Genomic_DNA"/>
</dbReference>
<dbReference type="Proteomes" id="UP000233551">
    <property type="component" value="Unassembled WGS sequence"/>
</dbReference>
<evidence type="ECO:0000256" key="1">
    <source>
        <dbReference type="SAM" id="MobiDB-lite"/>
    </source>
</evidence>
<evidence type="ECO:0000313" key="3">
    <source>
        <dbReference type="EMBL" id="PKH69521.1"/>
    </source>
</evidence>
<comment type="caution">
    <text evidence="3">The sequence shown here is derived from an EMBL/GenBank/DDBJ whole genome shotgun (WGS) entry which is preliminary data.</text>
</comment>
<proteinExistence type="predicted"/>
<gene>
    <name evidence="3" type="ORF">CRG98_050112</name>
</gene>
<dbReference type="Pfam" id="PF12937">
    <property type="entry name" value="F-box-like"/>
    <property type="match status" value="1"/>
</dbReference>
<protein>
    <recommendedName>
        <fullName evidence="2">F-box domain-containing protein</fullName>
    </recommendedName>
</protein>
<feature type="non-terminal residue" evidence="3">
    <location>
        <position position="201"/>
    </location>
</feature>
<dbReference type="InterPro" id="IPR001810">
    <property type="entry name" value="F-box_dom"/>
</dbReference>
<dbReference type="STRING" id="22663.A0A2I0GTT0"/>
<dbReference type="SUPFAM" id="SSF81383">
    <property type="entry name" value="F-box domain"/>
    <property type="match status" value="1"/>
</dbReference>
<dbReference type="AlphaFoldDB" id="A0A2I0GTT0"/>
<sequence length="201" mass="22835">MEPSLSLSPSPSPSTGDHGSETEPATSITDLDVDALAHCTSYLSLQDVSNMAMSCKFLNRVAYSDLVWHRLYREQWPQQLPPSFTSGVREAYLDRVSALQQFKFVDPLVADFYTDAKPYQHILLDKNLMVLSQGSSIQMMKIDSFLHGRDFVLLLNDHKARVTCTRLFPFNETSLSRSESQSKEKILVSSSSDHSIRLWWK</sequence>
<reference evidence="3 4" key="1">
    <citation type="submission" date="2017-11" db="EMBL/GenBank/DDBJ databases">
        <title>De-novo sequencing of pomegranate (Punica granatum L.) genome.</title>
        <authorList>
            <person name="Akparov Z."/>
            <person name="Amiraslanov A."/>
            <person name="Hajiyeva S."/>
            <person name="Abbasov M."/>
            <person name="Kaur K."/>
            <person name="Hamwieh A."/>
            <person name="Solovyev V."/>
            <person name="Salamov A."/>
            <person name="Braich B."/>
            <person name="Kosarev P."/>
            <person name="Mahmoud A."/>
            <person name="Hajiyev E."/>
            <person name="Babayeva S."/>
            <person name="Izzatullayeva V."/>
            <person name="Mammadov A."/>
            <person name="Mammadov A."/>
            <person name="Sharifova S."/>
            <person name="Ojaghi J."/>
            <person name="Eynullazada K."/>
            <person name="Bayramov B."/>
            <person name="Abdulazimova A."/>
            <person name="Shahmuradov I."/>
        </authorList>
    </citation>
    <scope>NUCLEOTIDE SEQUENCE [LARGE SCALE GENOMIC DNA]</scope>
    <source>
        <strain evidence="4">cv. AG2017</strain>
        <tissue evidence="3">Leaf</tissue>
    </source>
</reference>
<accession>A0A2I0GTT0</accession>
<feature type="domain" description="F-box" evidence="2">
    <location>
        <begin position="38"/>
        <end position="73"/>
    </location>
</feature>
<keyword evidence="4" id="KW-1185">Reference proteome</keyword>
<organism evidence="3 4">
    <name type="scientific">Punica granatum</name>
    <name type="common">Pomegranate</name>
    <dbReference type="NCBI Taxonomy" id="22663"/>
    <lineage>
        <taxon>Eukaryota</taxon>
        <taxon>Viridiplantae</taxon>
        <taxon>Streptophyta</taxon>
        <taxon>Embryophyta</taxon>
        <taxon>Tracheophyta</taxon>
        <taxon>Spermatophyta</taxon>
        <taxon>Magnoliopsida</taxon>
        <taxon>eudicotyledons</taxon>
        <taxon>Gunneridae</taxon>
        <taxon>Pentapetalae</taxon>
        <taxon>rosids</taxon>
        <taxon>malvids</taxon>
        <taxon>Myrtales</taxon>
        <taxon>Lythraceae</taxon>
        <taxon>Punica</taxon>
    </lineage>
</organism>
<evidence type="ECO:0000259" key="2">
    <source>
        <dbReference type="Pfam" id="PF12937"/>
    </source>
</evidence>
<name>A0A2I0GTT0_PUNGR</name>
<dbReference type="Gene3D" id="1.20.1280.50">
    <property type="match status" value="1"/>
</dbReference>
<dbReference type="InterPro" id="IPR036047">
    <property type="entry name" value="F-box-like_dom_sf"/>
</dbReference>
<evidence type="ECO:0000313" key="4">
    <source>
        <dbReference type="Proteomes" id="UP000233551"/>
    </source>
</evidence>